<feature type="active site" description="Proton acceptor" evidence="2">
    <location>
        <position position="313"/>
    </location>
</feature>
<comment type="caution">
    <text evidence="2">Lacks conserved residue(s) required for the propagation of feature annotation.</text>
</comment>
<dbReference type="AlphaFoldDB" id="A0A5A9GN54"/>
<feature type="active site" description="Nucleophile" evidence="2">
    <location>
        <position position="66"/>
    </location>
</feature>
<dbReference type="RefSeq" id="WP_149232183.1">
    <property type="nucleotide sequence ID" value="NZ_JALJXJ010000007.1"/>
</dbReference>
<comment type="caution">
    <text evidence="4">The sequence shown here is derived from an EMBL/GenBank/DDBJ whole genome shotgun (WGS) entry which is preliminary data.</text>
</comment>
<keyword evidence="5" id="KW-1185">Reference proteome</keyword>
<feature type="domain" description="PNPLA" evidence="3">
    <location>
        <begin position="14"/>
        <end position="326"/>
    </location>
</feature>
<dbReference type="EMBL" id="VTTN01000006">
    <property type="protein sequence ID" value="KAA0595242.1"/>
    <property type="molecule type" value="Genomic_DNA"/>
</dbReference>
<dbReference type="InterPro" id="IPR016035">
    <property type="entry name" value="Acyl_Trfase/lysoPLipase"/>
</dbReference>
<dbReference type="InterPro" id="IPR002641">
    <property type="entry name" value="PNPLA_dom"/>
</dbReference>
<dbReference type="GO" id="GO:0016042">
    <property type="term" value="P:lipid catabolic process"/>
    <property type="evidence" value="ECO:0007669"/>
    <property type="project" value="UniProtKB-UniRule"/>
</dbReference>
<organism evidence="4 5">
    <name type="scientific">Azospirillum lipoferum</name>
    <dbReference type="NCBI Taxonomy" id="193"/>
    <lineage>
        <taxon>Bacteria</taxon>
        <taxon>Pseudomonadati</taxon>
        <taxon>Pseudomonadota</taxon>
        <taxon>Alphaproteobacteria</taxon>
        <taxon>Rhodospirillales</taxon>
        <taxon>Azospirillaceae</taxon>
        <taxon>Azospirillum</taxon>
    </lineage>
</organism>
<dbReference type="SUPFAM" id="SSF52151">
    <property type="entry name" value="FabD/lysophospholipase-like"/>
    <property type="match status" value="1"/>
</dbReference>
<name>A0A5A9GN54_AZOLI</name>
<evidence type="ECO:0000313" key="4">
    <source>
        <dbReference type="EMBL" id="KAA0595242.1"/>
    </source>
</evidence>
<keyword evidence="2" id="KW-0442">Lipid degradation</keyword>
<gene>
    <name evidence="4" type="ORF">FZ942_16510</name>
</gene>
<dbReference type="GO" id="GO:0016787">
    <property type="term" value="F:hydrolase activity"/>
    <property type="evidence" value="ECO:0007669"/>
    <property type="project" value="UniProtKB-UniRule"/>
</dbReference>
<accession>A0A5A9GN54</accession>
<keyword evidence="1 2" id="KW-0443">Lipid metabolism</keyword>
<evidence type="ECO:0000256" key="1">
    <source>
        <dbReference type="ARBA" id="ARBA00023098"/>
    </source>
</evidence>
<evidence type="ECO:0000259" key="3">
    <source>
        <dbReference type="PROSITE" id="PS51635"/>
    </source>
</evidence>
<keyword evidence="2" id="KW-0378">Hydrolase</keyword>
<feature type="short sequence motif" description="GXSXG" evidence="2">
    <location>
        <begin position="64"/>
        <end position="68"/>
    </location>
</feature>
<feature type="short sequence motif" description="DGA/G" evidence="2">
    <location>
        <begin position="313"/>
        <end position="315"/>
    </location>
</feature>
<evidence type="ECO:0000313" key="5">
    <source>
        <dbReference type="Proteomes" id="UP000324927"/>
    </source>
</evidence>
<dbReference type="Proteomes" id="UP000324927">
    <property type="component" value="Unassembled WGS sequence"/>
</dbReference>
<dbReference type="PROSITE" id="PS51635">
    <property type="entry name" value="PNPLA"/>
    <property type="match status" value="1"/>
</dbReference>
<protein>
    <recommendedName>
        <fullName evidence="3">PNPLA domain-containing protein</fullName>
    </recommendedName>
</protein>
<reference evidence="4 5" key="1">
    <citation type="submission" date="2019-08" db="EMBL/GenBank/DDBJ databases">
        <authorList>
            <person name="Grouzdev D."/>
            <person name="Tikhonova E."/>
            <person name="Kravchenko I."/>
        </authorList>
    </citation>
    <scope>NUCLEOTIDE SEQUENCE [LARGE SCALE GENOMIC DNA]</scope>
    <source>
        <strain evidence="4 5">59b</strain>
    </source>
</reference>
<sequence length="694" mass="75877">MAQQRSEHVYELGLTMAGAISAGAYSAGVLDFLVQALDEWEKALAAEADDALPNHSVVIKVISGASAGSLTGALGAAALAGGLKPEPFDAPRVSKQKYRCVLPTLYRTWVVDPCMVSRAGGPDLLSVNDLQDLGKDSRVPSILDCTLLDRIKEHALTMVAPQAPPVPYIAEKLHIYMTVSNLRGVPYSVKFTGGAHGMMSHGDRVHYIVEGLGKTSYPSDFADSDSGLTLNVASLFTSNTPPQEWLDYGEVALASGAFPLGLSPRYVSAALDAYASGTRKWPYDVPPTVAVEPNWPKPWGAEPGKIFKFLNVDGGLINNEPFEYARCTLRKSPSQANPREGREADRSVILIDPFPEPPDFLADDKPSPGLAGIIGALFPALKNQARFKPGELLLAAADTVYSRYLVAPHRTVKAGDGEWEERYAIACGLLGGFGGFLDEKFRAHDFQLGRRNCQRFLREVFTLPADNGIIQAWPDKAKANPDFQTTSASDPKEFTIIPLFGSAREEVELPPWPQIGNQDFDALQTRIRARLEAIAPKLIEEQSKGVLMRRVLKFALWLGKEKILDYAKFAILSDLIRRDQIEGWDLSAVWSPAAVNRPSDKDMRMVLAELASPAFDYRTVPGLVLATGLSATVIETVLSFCLKSQDRPWEVWSADRKDGQGNTLYALASRKPSLFWRLPGIRNIGDWVSEPAIG</sequence>
<evidence type="ECO:0000256" key="2">
    <source>
        <dbReference type="PROSITE-ProRule" id="PRU01161"/>
    </source>
</evidence>
<dbReference type="OrthoDB" id="1488362at2"/>
<proteinExistence type="predicted"/>